<feature type="domain" description="Flagellar assembly protein T N-terminal" evidence="1">
    <location>
        <begin position="26"/>
        <end position="109"/>
    </location>
</feature>
<dbReference type="Pfam" id="PF16548">
    <property type="entry name" value="FlgT_N"/>
    <property type="match status" value="1"/>
</dbReference>
<proteinExistence type="predicted"/>
<keyword evidence="3" id="KW-1185">Reference proteome</keyword>
<dbReference type="OrthoDB" id="8778507at2"/>
<dbReference type="Proteomes" id="UP000389128">
    <property type="component" value="Unassembled WGS sequence"/>
</dbReference>
<evidence type="ECO:0000313" key="2">
    <source>
        <dbReference type="EMBL" id="TYC62106.1"/>
    </source>
</evidence>
<accession>A0A6C2D7V4</accession>
<evidence type="ECO:0000313" key="3">
    <source>
        <dbReference type="Proteomes" id="UP000389128"/>
    </source>
</evidence>
<protein>
    <recommendedName>
        <fullName evidence="1">Flagellar assembly protein T N-terminal domain-containing protein</fullName>
    </recommendedName>
</protein>
<dbReference type="InterPro" id="IPR038165">
    <property type="entry name" value="FlgT_C_sf"/>
</dbReference>
<reference evidence="2 3" key="1">
    <citation type="submission" date="2019-01" db="EMBL/GenBank/DDBJ databases">
        <title>Zoogloea oleivorans genome sequencing and assembly.</title>
        <authorList>
            <person name="Tancsics A."/>
            <person name="Farkas M."/>
            <person name="Kriszt B."/>
            <person name="Maroti G."/>
            <person name="Horvath B."/>
        </authorList>
    </citation>
    <scope>NUCLEOTIDE SEQUENCE [LARGE SCALE GENOMIC DNA]</scope>
    <source>
        <strain evidence="2 3">Buc</strain>
    </source>
</reference>
<dbReference type="Gene3D" id="3.30.1660.40">
    <property type="entry name" value="FlgT, N-terminal domain"/>
    <property type="match status" value="1"/>
</dbReference>
<evidence type="ECO:0000259" key="1">
    <source>
        <dbReference type="Pfam" id="PF16548"/>
    </source>
</evidence>
<name>A0A6C2D7V4_9RHOO</name>
<dbReference type="Gene3D" id="2.40.10.410">
    <property type="entry name" value="FlgT, C-terminal domain"/>
    <property type="match status" value="1"/>
</dbReference>
<comment type="caution">
    <text evidence="2">The sequence shown here is derived from an EMBL/GenBank/DDBJ whole genome shotgun (WGS) entry which is preliminary data.</text>
</comment>
<dbReference type="InterPro" id="IPR038180">
    <property type="entry name" value="FlgT_N_sf"/>
</dbReference>
<dbReference type="RefSeq" id="WP_148577196.1">
    <property type="nucleotide sequence ID" value="NZ_SDKK01000001.1"/>
</dbReference>
<dbReference type="InterPro" id="IPR032370">
    <property type="entry name" value="FlgT_N"/>
</dbReference>
<dbReference type="Gene3D" id="3.40.50.10610">
    <property type="entry name" value="ABC-type transport auxiliary lipoprotein component"/>
    <property type="match status" value="1"/>
</dbReference>
<sequence>MYRPLLAWLSGLALFLAGTIGHAESVVVEGAAPLRNQNPLAAREEAIRNALAEAARSGSLHVGSVLGTSGPQTAFDQVVVKASARVYRHQIINESHDGETYRVTLSADLESEPASPTGNVCREGHTKRLLIGGFPVLRPEQLKINEMSGYAQLSAGEIARRLGANPAIFADYNGNTMVHFGVPERVVGAIPLDLQAWSVVRTATRKHRAQYLLIGRYRSLAISADESHREIDMEALILDASDGSCVARKRFSQTASGHVAIPESIVFGSTAHYASDFGRVHGAVLEDVARWAEAITSCLPFSARVVKVDNKAVYLDAGAEQGVSIGDTFSAFKSARQPITTPRGEILGIEKRAVGELVITTVYPRFAIGELTMPPSAGLALEPDDELFGR</sequence>
<dbReference type="EMBL" id="SDKK01000001">
    <property type="protein sequence ID" value="TYC62106.1"/>
    <property type="molecule type" value="Genomic_DNA"/>
</dbReference>
<dbReference type="AlphaFoldDB" id="A0A6C2D7V4"/>
<organism evidence="2 3">
    <name type="scientific">Zoogloea oleivorans</name>
    <dbReference type="NCBI Taxonomy" id="1552750"/>
    <lineage>
        <taxon>Bacteria</taxon>
        <taxon>Pseudomonadati</taxon>
        <taxon>Pseudomonadota</taxon>
        <taxon>Betaproteobacteria</taxon>
        <taxon>Rhodocyclales</taxon>
        <taxon>Zoogloeaceae</taxon>
        <taxon>Zoogloea</taxon>
    </lineage>
</organism>
<gene>
    <name evidence="2" type="ORF">ETQ85_00670</name>
</gene>